<protein>
    <recommendedName>
        <fullName evidence="2">Bacterial type II secretion system protein E domain-containing protein</fullName>
    </recommendedName>
</protein>
<evidence type="ECO:0000256" key="1">
    <source>
        <dbReference type="ARBA" id="ARBA00006611"/>
    </source>
</evidence>
<dbReference type="CDD" id="cd01130">
    <property type="entry name" value="VirB11-like_ATPase"/>
    <property type="match status" value="1"/>
</dbReference>
<gene>
    <name evidence="3" type="ORF">EF807_02185</name>
</gene>
<dbReference type="InterPro" id="IPR001482">
    <property type="entry name" value="T2SS/T4SS_dom"/>
</dbReference>
<dbReference type="PANTHER" id="PTHR30486">
    <property type="entry name" value="TWITCHING MOTILITY PROTEIN PILT"/>
    <property type="match status" value="1"/>
</dbReference>
<dbReference type="Gene3D" id="3.40.50.300">
    <property type="entry name" value="P-loop containing nucleotide triphosphate hydrolases"/>
    <property type="match status" value="1"/>
</dbReference>
<reference evidence="3 4" key="1">
    <citation type="journal article" date="2019" name="Nat. Microbiol.">
        <title>Wide diversity of methane and short-chain alkane metabolisms in uncultured archaea.</title>
        <authorList>
            <person name="Borrel G."/>
            <person name="Adam P.S."/>
            <person name="McKay L.J."/>
            <person name="Chen L.X."/>
            <person name="Sierra-Garcia I.N."/>
            <person name="Sieber C.M."/>
            <person name="Letourneur Q."/>
            <person name="Ghozlane A."/>
            <person name="Andersen G.L."/>
            <person name="Li W.J."/>
            <person name="Hallam S.J."/>
            <person name="Muyzer G."/>
            <person name="de Oliveira V.M."/>
            <person name="Inskeep W.P."/>
            <person name="Banfield J.F."/>
            <person name="Gribaldo S."/>
        </authorList>
    </citation>
    <scope>NUCLEOTIDE SEQUENCE [LARGE SCALE GENOMIC DNA]</scope>
    <source>
        <strain evidence="3">NM1b</strain>
    </source>
</reference>
<dbReference type="Gene3D" id="3.30.450.380">
    <property type="match status" value="1"/>
</dbReference>
<accession>A0A520KZ13</accession>
<organism evidence="3 4">
    <name type="scientific">Candidatus Methanolliviera hydrocarbonicum</name>
    <dbReference type="NCBI Taxonomy" id="2491085"/>
    <lineage>
        <taxon>Archaea</taxon>
        <taxon>Methanobacteriati</taxon>
        <taxon>Methanobacteriota</taxon>
        <taxon>Candidatus Methanoliparia</taxon>
        <taxon>Candidatus Methanoliparales</taxon>
        <taxon>Candidatus Methanollivieraceae</taxon>
        <taxon>Candidatus Methanolliviera</taxon>
    </lineage>
</organism>
<dbReference type="GO" id="GO:0016887">
    <property type="term" value="F:ATP hydrolysis activity"/>
    <property type="evidence" value="ECO:0007669"/>
    <property type="project" value="InterPro"/>
</dbReference>
<dbReference type="InterPro" id="IPR027417">
    <property type="entry name" value="P-loop_NTPase"/>
</dbReference>
<sequence length="385" mass="43108">MALLDPYIEDVGSDGVGQIYVEHKIFGALKSVIEFKREEDLDSFVITLAEKVGKPITYKNPIVDASLPDGSRLNIVYGNDISLKGSNFSIRKFTEVPFSVLDLIATGTISYEAAAYLWILIENGMSMFFSGETASGKTTTLNAMTTFVPSNYKIVSIEDTPELQLPHPHWTREVARIHERGVEAGEGKGSDITMFDLLKTSLRQRPNYILVGEIRGIEGNIVFQAIQTGHPVMSTFHAASVEKLVQRITGDPISVPKTFIDNLNAIVLQSAVRRPDGSVLRRVTSINEVVGYNPQKRTVSFVRAFAWDPETDSHVFIANRNSYLLENKIAQNLGIPEERRWVLYNEIEKRTKMLEKMSGKGVTNFYDIYRIITKMQNKGILKIAG</sequence>
<dbReference type="AlphaFoldDB" id="A0A520KZ13"/>
<comment type="caution">
    <text evidence="3">The sequence shown here is derived from an EMBL/GenBank/DDBJ whole genome shotgun (WGS) entry which is preliminary data.</text>
</comment>
<evidence type="ECO:0000313" key="4">
    <source>
        <dbReference type="Proteomes" id="UP000320766"/>
    </source>
</evidence>
<dbReference type="SUPFAM" id="SSF52540">
    <property type="entry name" value="P-loop containing nucleoside triphosphate hydrolases"/>
    <property type="match status" value="1"/>
</dbReference>
<dbReference type="EMBL" id="RXIL01000037">
    <property type="protein sequence ID" value="RZN71680.1"/>
    <property type="molecule type" value="Genomic_DNA"/>
</dbReference>
<dbReference type="Proteomes" id="UP000320766">
    <property type="component" value="Unassembled WGS sequence"/>
</dbReference>
<evidence type="ECO:0000313" key="3">
    <source>
        <dbReference type="EMBL" id="RZN71680.1"/>
    </source>
</evidence>
<name>A0A520KZ13_9EURY</name>
<dbReference type="PANTHER" id="PTHR30486:SF14">
    <property type="entry name" value="FLAGELLA ACCESSORY PROTEIN I"/>
    <property type="match status" value="1"/>
</dbReference>
<feature type="domain" description="Bacterial type II secretion system protein E" evidence="2">
    <location>
        <begin position="3"/>
        <end position="273"/>
    </location>
</feature>
<comment type="similarity">
    <text evidence="1">Belongs to the GSP E family.</text>
</comment>
<evidence type="ECO:0000259" key="2">
    <source>
        <dbReference type="Pfam" id="PF00437"/>
    </source>
</evidence>
<dbReference type="InterPro" id="IPR050921">
    <property type="entry name" value="T4SS_GSP_E_ATPase"/>
</dbReference>
<dbReference type="Pfam" id="PF00437">
    <property type="entry name" value="T2SSE"/>
    <property type="match status" value="1"/>
</dbReference>
<proteinExistence type="inferred from homology"/>